<dbReference type="Gene3D" id="1.10.10.10">
    <property type="entry name" value="Winged helix-like DNA-binding domain superfamily/Winged helix DNA-binding domain"/>
    <property type="match status" value="1"/>
</dbReference>
<organism evidence="6 7">
    <name type="scientific">Acidiphilium cryptum (strain JF-5)</name>
    <dbReference type="NCBI Taxonomy" id="349163"/>
    <lineage>
        <taxon>Bacteria</taxon>
        <taxon>Pseudomonadati</taxon>
        <taxon>Pseudomonadota</taxon>
        <taxon>Alphaproteobacteria</taxon>
        <taxon>Acetobacterales</taxon>
        <taxon>Acidocellaceae</taxon>
        <taxon>Acidiphilium</taxon>
    </lineage>
</organism>
<feature type="domain" description="HTH lysR-type" evidence="5">
    <location>
        <begin position="2"/>
        <end position="59"/>
    </location>
</feature>
<evidence type="ECO:0000256" key="4">
    <source>
        <dbReference type="ARBA" id="ARBA00023163"/>
    </source>
</evidence>
<dbReference type="InterPro" id="IPR000847">
    <property type="entry name" value="LysR_HTH_N"/>
</dbReference>
<dbReference type="GO" id="GO:0003677">
    <property type="term" value="F:DNA binding"/>
    <property type="evidence" value="ECO:0007669"/>
    <property type="project" value="UniProtKB-KW"/>
</dbReference>
<dbReference type="GO" id="GO:0032993">
    <property type="term" value="C:protein-DNA complex"/>
    <property type="evidence" value="ECO:0007669"/>
    <property type="project" value="TreeGrafter"/>
</dbReference>
<dbReference type="SUPFAM" id="SSF53850">
    <property type="entry name" value="Periplasmic binding protein-like II"/>
    <property type="match status" value="1"/>
</dbReference>
<gene>
    <name evidence="6" type="ordered locus">Acry_2888</name>
</gene>
<dbReference type="InterPro" id="IPR036388">
    <property type="entry name" value="WH-like_DNA-bd_sf"/>
</dbReference>
<dbReference type="PROSITE" id="PS50931">
    <property type="entry name" value="HTH_LYSR"/>
    <property type="match status" value="1"/>
</dbReference>
<dbReference type="STRING" id="349163.Acry_2888"/>
<evidence type="ECO:0000256" key="1">
    <source>
        <dbReference type="ARBA" id="ARBA00009437"/>
    </source>
</evidence>
<dbReference type="CDD" id="cd08414">
    <property type="entry name" value="PBP2_LTTR_aromatics_like"/>
    <property type="match status" value="1"/>
</dbReference>
<dbReference type="SUPFAM" id="SSF46785">
    <property type="entry name" value="Winged helix' DNA-binding domain"/>
    <property type="match status" value="1"/>
</dbReference>
<dbReference type="FunFam" id="1.10.10.10:FF:000001">
    <property type="entry name" value="LysR family transcriptional regulator"/>
    <property type="match status" value="1"/>
</dbReference>
<protein>
    <submittedName>
        <fullName evidence="6">Transcriptional regulator, LysR family</fullName>
    </submittedName>
</protein>
<accession>A5G2J6</accession>
<dbReference type="Pfam" id="PF03466">
    <property type="entry name" value="LysR_substrate"/>
    <property type="match status" value="1"/>
</dbReference>
<dbReference type="Gene3D" id="3.40.190.10">
    <property type="entry name" value="Periplasmic binding protein-like II"/>
    <property type="match status" value="2"/>
</dbReference>
<evidence type="ECO:0000256" key="3">
    <source>
        <dbReference type="ARBA" id="ARBA00023125"/>
    </source>
</evidence>
<keyword evidence="7" id="KW-1185">Reference proteome</keyword>
<evidence type="ECO:0000256" key="2">
    <source>
        <dbReference type="ARBA" id="ARBA00023015"/>
    </source>
</evidence>
<evidence type="ECO:0000259" key="5">
    <source>
        <dbReference type="PROSITE" id="PS50931"/>
    </source>
</evidence>
<comment type="similarity">
    <text evidence="1">Belongs to the LysR transcriptional regulatory family.</text>
</comment>
<evidence type="ECO:0000313" key="7">
    <source>
        <dbReference type="Proteomes" id="UP000000245"/>
    </source>
</evidence>
<dbReference type="EMBL" id="CP000697">
    <property type="protein sequence ID" value="ABQ32078.1"/>
    <property type="molecule type" value="Genomic_DNA"/>
</dbReference>
<dbReference type="RefSeq" id="WP_007424119.1">
    <property type="nucleotide sequence ID" value="NC_009484.1"/>
</dbReference>
<dbReference type="GO" id="GO:0003700">
    <property type="term" value="F:DNA-binding transcription factor activity"/>
    <property type="evidence" value="ECO:0007669"/>
    <property type="project" value="InterPro"/>
</dbReference>
<dbReference type="eggNOG" id="COG0583">
    <property type="taxonomic scope" value="Bacteria"/>
</dbReference>
<sequence>MPDIRQLRYFIALAETLHFGRAAERLNLTQPPLSRQIMALEKDLGVRLVDRHSRHVRLTQAGLRFVAEAREIVTLFDRACRNARRAASGEIGELSLGFMMHAAQTIVPKLARRVMTDLPGVELRLREVMPNILVSDLMAGQLDLGVMFPPPPVRGLEVRPVYRERLCVVLQAGHELAARSLICRDDLVNLPLILTPAETAPALRNVIEEYCHAGGFRPTIRVETQLQTTIVSLAAEGIGAGLVPVSVSRLAPSGVQFCELEEAPTIDHVLAWCAANMNPSLKLFLAMTFPESGDPAIHR</sequence>
<dbReference type="Pfam" id="PF00126">
    <property type="entry name" value="HTH_1"/>
    <property type="match status" value="1"/>
</dbReference>
<dbReference type="PANTHER" id="PTHR30346">
    <property type="entry name" value="TRANSCRIPTIONAL DUAL REGULATOR HCAR-RELATED"/>
    <property type="match status" value="1"/>
</dbReference>
<dbReference type="InterPro" id="IPR005119">
    <property type="entry name" value="LysR_subst-bd"/>
</dbReference>
<dbReference type="Proteomes" id="UP000000245">
    <property type="component" value="Chromosome"/>
</dbReference>
<dbReference type="KEGG" id="acr:Acry_2888"/>
<dbReference type="HOGENOM" id="CLU_039613_6_4_5"/>
<keyword evidence="3" id="KW-0238">DNA-binding</keyword>
<dbReference type="AlphaFoldDB" id="A5G2J6"/>
<name>A5G2J6_ACICJ</name>
<keyword evidence="4" id="KW-0804">Transcription</keyword>
<reference evidence="6 7" key="1">
    <citation type="submission" date="2007-05" db="EMBL/GenBank/DDBJ databases">
        <title>Complete sequence of chromosome of Acidiphilium cryptum JF-5.</title>
        <authorList>
            <consortium name="US DOE Joint Genome Institute"/>
            <person name="Copeland A."/>
            <person name="Lucas S."/>
            <person name="Lapidus A."/>
            <person name="Barry K."/>
            <person name="Detter J.C."/>
            <person name="Glavina del Rio T."/>
            <person name="Hammon N."/>
            <person name="Israni S."/>
            <person name="Dalin E."/>
            <person name="Tice H."/>
            <person name="Pitluck S."/>
            <person name="Sims D."/>
            <person name="Brettin T."/>
            <person name="Bruce D."/>
            <person name="Han C."/>
            <person name="Schmutz J."/>
            <person name="Larimer F."/>
            <person name="Land M."/>
            <person name="Hauser L."/>
            <person name="Kyrpides N."/>
            <person name="Kim E."/>
            <person name="Magnuson T."/>
            <person name="Richardson P."/>
        </authorList>
    </citation>
    <scope>NUCLEOTIDE SEQUENCE [LARGE SCALE GENOMIC DNA]</scope>
    <source>
        <strain evidence="6 7">JF-5</strain>
    </source>
</reference>
<dbReference type="PANTHER" id="PTHR30346:SF28">
    <property type="entry name" value="HTH-TYPE TRANSCRIPTIONAL REGULATOR CYNR"/>
    <property type="match status" value="1"/>
</dbReference>
<proteinExistence type="inferred from homology"/>
<dbReference type="PRINTS" id="PR00039">
    <property type="entry name" value="HTHLYSR"/>
</dbReference>
<keyword evidence="2" id="KW-0805">Transcription regulation</keyword>
<dbReference type="InterPro" id="IPR036390">
    <property type="entry name" value="WH_DNA-bd_sf"/>
</dbReference>
<evidence type="ECO:0000313" key="6">
    <source>
        <dbReference type="EMBL" id="ABQ32078.1"/>
    </source>
</evidence>